<dbReference type="GO" id="GO:0003735">
    <property type="term" value="F:structural constituent of ribosome"/>
    <property type="evidence" value="ECO:0007669"/>
    <property type="project" value="InterPro"/>
</dbReference>
<gene>
    <name evidence="3" type="ORF">BEU00_02840</name>
</gene>
<protein>
    <submittedName>
        <fullName evidence="3">30S ribosomal protein S14</fullName>
    </submittedName>
</protein>
<dbReference type="EMBL" id="MIYY01000009">
    <property type="protein sequence ID" value="OIR23448.1"/>
    <property type="molecule type" value="Genomic_DNA"/>
</dbReference>
<dbReference type="Pfam" id="PF00253">
    <property type="entry name" value="Ribosomal_S14"/>
    <property type="match status" value="1"/>
</dbReference>
<dbReference type="Gene3D" id="4.10.830.10">
    <property type="entry name" value="30s Ribosomal Protein S14, Chain N"/>
    <property type="match status" value="1"/>
</dbReference>
<dbReference type="GO" id="GO:0002181">
    <property type="term" value="P:cytoplasmic translation"/>
    <property type="evidence" value="ECO:0007669"/>
    <property type="project" value="TreeGrafter"/>
</dbReference>
<reference evidence="3 4" key="1">
    <citation type="submission" date="2016-08" db="EMBL/GenBank/DDBJ databases">
        <title>New Insights into Marine Group III Euryarchaeota, from dark to light.</title>
        <authorList>
            <person name="Haro-Moreno J.M."/>
            <person name="Rodriguez-Valera F."/>
            <person name="Lopez-Garcia P."/>
            <person name="Moreira D."/>
            <person name="Martin-Cuadrado A.B."/>
        </authorList>
    </citation>
    <scope>NUCLEOTIDE SEQUENCE [LARGE SCALE GENOMIC DNA]</scope>
    <source>
        <strain evidence="3">CG-Epi3</strain>
    </source>
</reference>
<dbReference type="PANTHER" id="PTHR12010:SF2">
    <property type="entry name" value="40S RIBOSOMAL PROTEIN S29"/>
    <property type="match status" value="1"/>
</dbReference>
<name>A0A1J5U4X1_9ARCH</name>
<accession>A0A1J5U4X1</accession>
<evidence type="ECO:0000313" key="3">
    <source>
        <dbReference type="EMBL" id="OIR23448.1"/>
    </source>
</evidence>
<dbReference type="PANTHER" id="PTHR12010">
    <property type="entry name" value="40S RIBOSOMAL PROTEIN S29"/>
    <property type="match status" value="1"/>
</dbReference>
<dbReference type="NCBIfam" id="NF004424">
    <property type="entry name" value="PRK05766.1"/>
    <property type="match status" value="1"/>
</dbReference>
<dbReference type="InterPro" id="IPR043140">
    <property type="entry name" value="Ribosomal_uS14_sf"/>
</dbReference>
<comment type="caution">
    <text evidence="3">The sequence shown here is derived from an EMBL/GenBank/DDBJ whole genome shotgun (WGS) entry which is preliminary data.</text>
</comment>
<organism evidence="3 4">
    <name type="scientific">Marine Group III euryarchaeote CG-Epi3</name>
    <dbReference type="NCBI Taxonomy" id="1888997"/>
    <lineage>
        <taxon>Archaea</taxon>
        <taxon>Methanobacteriati</taxon>
        <taxon>Thermoplasmatota</taxon>
        <taxon>Thermoplasmata</taxon>
        <taxon>Candidatus Thermoprofundales</taxon>
    </lineage>
</organism>
<sequence length="56" mass="6672">MNIDDVKIKVREVYRGRIEGCVLCDRKRGLVRRHGLNLCRQCFRDKATELGFKKYD</sequence>
<dbReference type="InterPro" id="IPR001209">
    <property type="entry name" value="Ribosomal_uS14"/>
</dbReference>
<dbReference type="Proteomes" id="UP000183138">
    <property type="component" value="Unassembled WGS sequence"/>
</dbReference>
<dbReference type="InterPro" id="IPR039744">
    <property type="entry name" value="RIbosomal_uS14_euk_arc"/>
</dbReference>
<evidence type="ECO:0000256" key="2">
    <source>
        <dbReference type="ARBA" id="ARBA00023274"/>
    </source>
</evidence>
<proteinExistence type="predicted"/>
<dbReference type="GO" id="GO:0008270">
    <property type="term" value="F:zinc ion binding"/>
    <property type="evidence" value="ECO:0007669"/>
    <property type="project" value="InterPro"/>
</dbReference>
<evidence type="ECO:0000313" key="4">
    <source>
        <dbReference type="Proteomes" id="UP000183138"/>
    </source>
</evidence>
<keyword evidence="2" id="KW-0687">Ribonucleoprotein</keyword>
<dbReference type="AlphaFoldDB" id="A0A1J5U4X1"/>
<evidence type="ECO:0000256" key="1">
    <source>
        <dbReference type="ARBA" id="ARBA00022980"/>
    </source>
</evidence>
<keyword evidence="1 3" id="KW-0689">Ribosomal protein</keyword>
<dbReference type="GO" id="GO:0022627">
    <property type="term" value="C:cytosolic small ribosomal subunit"/>
    <property type="evidence" value="ECO:0007669"/>
    <property type="project" value="TreeGrafter"/>
</dbReference>